<name>A0ABN6U5R3_9NOCA</name>
<dbReference type="RefSeq" id="WP_281873403.1">
    <property type="nucleotide sequence ID" value="NZ_AP026976.1"/>
</dbReference>
<protein>
    <submittedName>
        <fullName evidence="2">Uncharacterized protein</fullName>
    </submittedName>
</protein>
<dbReference type="EMBL" id="AP026978">
    <property type="protein sequence ID" value="BDU00564.1"/>
    <property type="molecule type" value="Genomic_DNA"/>
</dbReference>
<evidence type="ECO:0000313" key="2">
    <source>
        <dbReference type="EMBL" id="BDU00564.1"/>
    </source>
</evidence>
<feature type="coiled-coil region" evidence="1">
    <location>
        <begin position="1"/>
        <end position="47"/>
    </location>
</feature>
<proteinExistence type="predicted"/>
<evidence type="ECO:0000313" key="3">
    <source>
        <dbReference type="Proteomes" id="UP001317870"/>
    </source>
</evidence>
<sequence>MRSMQDRLDEVLEELQQLDRAADLVVIDRIRWRVERLEDELQIQVADHTRRFELFAVIRQARALIDDAQLRAERSR</sequence>
<keyword evidence="1" id="KW-0175">Coiled coil</keyword>
<gene>
    <name evidence="2" type="ORF">IFM12276_35920</name>
</gene>
<accession>A0ABN6U5R3</accession>
<dbReference type="Proteomes" id="UP001317870">
    <property type="component" value="Chromosome"/>
</dbReference>
<evidence type="ECO:0000256" key="1">
    <source>
        <dbReference type="SAM" id="Coils"/>
    </source>
</evidence>
<organism evidence="2 3">
    <name type="scientific">Nocardia sputorum</name>
    <dbReference type="NCBI Taxonomy" id="2984338"/>
    <lineage>
        <taxon>Bacteria</taxon>
        <taxon>Bacillati</taxon>
        <taxon>Actinomycetota</taxon>
        <taxon>Actinomycetes</taxon>
        <taxon>Mycobacteriales</taxon>
        <taxon>Nocardiaceae</taxon>
        <taxon>Nocardia</taxon>
    </lineage>
</organism>
<reference evidence="2 3" key="1">
    <citation type="submission" date="2022-11" db="EMBL/GenBank/DDBJ databases">
        <title>Genome Sequencing of Nocardia sp. ON39_IFM12276 and assembly.</title>
        <authorList>
            <person name="Shimojima M."/>
            <person name="Toyokawa M."/>
            <person name="Uesaka K."/>
        </authorList>
    </citation>
    <scope>NUCLEOTIDE SEQUENCE [LARGE SCALE GENOMIC DNA]</scope>
    <source>
        <strain evidence="2 3">IFM 12276</strain>
    </source>
</reference>
<keyword evidence="3" id="KW-1185">Reference proteome</keyword>